<dbReference type="InterPro" id="IPR041049">
    <property type="entry name" value="DUF5615"/>
</dbReference>
<organism evidence="2 3">
    <name type="scientific">Methanohalophilus mahii (strain ATCC 35705 / DSM 5219 / SLP)</name>
    <dbReference type="NCBI Taxonomy" id="547558"/>
    <lineage>
        <taxon>Archaea</taxon>
        <taxon>Methanobacteriati</taxon>
        <taxon>Methanobacteriota</taxon>
        <taxon>Stenosarchaea group</taxon>
        <taxon>Methanomicrobia</taxon>
        <taxon>Methanosarcinales</taxon>
        <taxon>Methanosarcinaceae</taxon>
        <taxon>Methanohalophilus</taxon>
    </lineage>
</organism>
<evidence type="ECO:0000313" key="2">
    <source>
        <dbReference type="EMBL" id="ADE35595.1"/>
    </source>
</evidence>
<evidence type="ECO:0000259" key="1">
    <source>
        <dbReference type="Pfam" id="PF18480"/>
    </source>
</evidence>
<dbReference type="STRING" id="547558.Mmah_0058"/>
<gene>
    <name evidence="2" type="ordered locus">Mmah_0058</name>
</gene>
<dbReference type="EMBL" id="CP001994">
    <property type="protein sequence ID" value="ADE35595.1"/>
    <property type="molecule type" value="Genomic_DNA"/>
</dbReference>
<proteinExistence type="predicted"/>
<dbReference type="AlphaFoldDB" id="D5E8T6"/>
<dbReference type="KEGG" id="mmh:Mmah_0058"/>
<keyword evidence="3" id="KW-1185">Reference proteome</keyword>
<accession>D5E8T6</accession>
<reference evidence="2 3" key="1">
    <citation type="submission" date="2010-03" db="EMBL/GenBank/DDBJ databases">
        <title>The complete genome of Methanohalophilus mahii DSM 5219.</title>
        <authorList>
            <consortium name="US DOE Joint Genome Institute (JGI-PGF)"/>
            <person name="Lucas S."/>
            <person name="Copeland A."/>
            <person name="Lapidus A."/>
            <person name="Glavina del Rio T."/>
            <person name="Dalin E."/>
            <person name="Tice H."/>
            <person name="Bruce D."/>
            <person name="Goodwin L."/>
            <person name="Pitluck S."/>
            <person name="Kyrpides N."/>
            <person name="Mavromatis K."/>
            <person name="Ivanova N."/>
            <person name="Lykidis A."/>
            <person name="Saunders E."/>
            <person name="Brettin T."/>
            <person name="Detter J.C."/>
            <person name="Han C."/>
            <person name="Land M."/>
            <person name="Hauser L."/>
            <person name="Markowitz V."/>
            <person name="Cheng J.-F."/>
            <person name="Hugenholtz P."/>
            <person name="Woyke T."/>
            <person name="Wu D."/>
            <person name="Spring S."/>
            <person name="Schneider S."/>
            <person name="Schroeder M."/>
            <person name="Klenk H.-P."/>
            <person name="Eisen J.A."/>
        </authorList>
    </citation>
    <scope>NUCLEOTIDE SEQUENCE [LARGE SCALE GENOMIC DNA]</scope>
    <source>
        <strain evidence="3">ATCC 35705 / DSM 5219 / SLP</strain>
    </source>
</reference>
<dbReference type="Pfam" id="PF18480">
    <property type="entry name" value="DUF5615"/>
    <property type="match status" value="1"/>
</dbReference>
<dbReference type="Proteomes" id="UP000001059">
    <property type="component" value="Chromosome"/>
</dbReference>
<dbReference type="HOGENOM" id="CLU_2379444_0_0_2"/>
<feature type="domain" description="DUF5615" evidence="1">
    <location>
        <begin position="3"/>
        <end position="51"/>
    </location>
</feature>
<protein>
    <recommendedName>
        <fullName evidence="1">DUF5615 domain-containing protein</fullName>
    </recommendedName>
</protein>
<sequence length="94" mass="10668">MKCIRKLREKGCNVISITEQAKGCDDKTVLDIAKQRNAILITFDKQFGYVIPLLSPDFIFDTLKWVIFDSGILLQGKYIVVNESKVRSFPISNA</sequence>
<name>D5E8T6_METMS</name>
<evidence type="ECO:0000313" key="3">
    <source>
        <dbReference type="Proteomes" id="UP000001059"/>
    </source>
</evidence>